<dbReference type="Proteomes" id="UP000307440">
    <property type="component" value="Unassembled WGS sequence"/>
</dbReference>
<accession>A0A5C3KE98</accession>
<dbReference type="EMBL" id="ML210440">
    <property type="protein sequence ID" value="TFK18025.1"/>
    <property type="molecule type" value="Genomic_DNA"/>
</dbReference>
<reference evidence="1 2" key="1">
    <citation type="journal article" date="2019" name="Nat. Ecol. Evol.">
        <title>Megaphylogeny resolves global patterns of mushroom evolution.</title>
        <authorList>
            <person name="Varga T."/>
            <person name="Krizsan K."/>
            <person name="Foldi C."/>
            <person name="Dima B."/>
            <person name="Sanchez-Garcia M."/>
            <person name="Sanchez-Ramirez S."/>
            <person name="Szollosi G.J."/>
            <person name="Szarkandi J.G."/>
            <person name="Papp V."/>
            <person name="Albert L."/>
            <person name="Andreopoulos W."/>
            <person name="Angelini C."/>
            <person name="Antonin V."/>
            <person name="Barry K.W."/>
            <person name="Bougher N.L."/>
            <person name="Buchanan P."/>
            <person name="Buyck B."/>
            <person name="Bense V."/>
            <person name="Catcheside P."/>
            <person name="Chovatia M."/>
            <person name="Cooper J."/>
            <person name="Damon W."/>
            <person name="Desjardin D."/>
            <person name="Finy P."/>
            <person name="Geml J."/>
            <person name="Haridas S."/>
            <person name="Hughes K."/>
            <person name="Justo A."/>
            <person name="Karasinski D."/>
            <person name="Kautmanova I."/>
            <person name="Kiss B."/>
            <person name="Kocsube S."/>
            <person name="Kotiranta H."/>
            <person name="LaButti K.M."/>
            <person name="Lechner B.E."/>
            <person name="Liimatainen K."/>
            <person name="Lipzen A."/>
            <person name="Lukacs Z."/>
            <person name="Mihaltcheva S."/>
            <person name="Morgado L.N."/>
            <person name="Niskanen T."/>
            <person name="Noordeloos M.E."/>
            <person name="Ohm R.A."/>
            <person name="Ortiz-Santana B."/>
            <person name="Ovrebo C."/>
            <person name="Racz N."/>
            <person name="Riley R."/>
            <person name="Savchenko A."/>
            <person name="Shiryaev A."/>
            <person name="Soop K."/>
            <person name="Spirin V."/>
            <person name="Szebenyi C."/>
            <person name="Tomsovsky M."/>
            <person name="Tulloss R.E."/>
            <person name="Uehling J."/>
            <person name="Grigoriev I.V."/>
            <person name="Vagvolgyi C."/>
            <person name="Papp T."/>
            <person name="Martin F.M."/>
            <person name="Miettinen O."/>
            <person name="Hibbett D.S."/>
            <person name="Nagy L.G."/>
        </authorList>
    </citation>
    <scope>NUCLEOTIDE SEQUENCE [LARGE SCALE GENOMIC DNA]</scope>
    <source>
        <strain evidence="1 2">CBS 121175</strain>
    </source>
</reference>
<protein>
    <submittedName>
        <fullName evidence="1">Uncharacterized protein</fullName>
    </submittedName>
</protein>
<gene>
    <name evidence="1" type="ORF">FA15DRAFT_710263</name>
</gene>
<keyword evidence="2" id="KW-1185">Reference proteome</keyword>
<dbReference type="STRING" id="230819.A0A5C3KE98"/>
<organism evidence="1 2">
    <name type="scientific">Coprinopsis marcescibilis</name>
    <name type="common">Agaric fungus</name>
    <name type="synonym">Psathyrella marcescibilis</name>
    <dbReference type="NCBI Taxonomy" id="230819"/>
    <lineage>
        <taxon>Eukaryota</taxon>
        <taxon>Fungi</taxon>
        <taxon>Dikarya</taxon>
        <taxon>Basidiomycota</taxon>
        <taxon>Agaricomycotina</taxon>
        <taxon>Agaricomycetes</taxon>
        <taxon>Agaricomycetidae</taxon>
        <taxon>Agaricales</taxon>
        <taxon>Agaricineae</taxon>
        <taxon>Psathyrellaceae</taxon>
        <taxon>Coprinopsis</taxon>
    </lineage>
</organism>
<dbReference type="OrthoDB" id="341421at2759"/>
<proteinExistence type="predicted"/>
<evidence type="ECO:0000313" key="1">
    <source>
        <dbReference type="EMBL" id="TFK18025.1"/>
    </source>
</evidence>
<dbReference type="AlphaFoldDB" id="A0A5C3KE98"/>
<evidence type="ECO:0000313" key="2">
    <source>
        <dbReference type="Proteomes" id="UP000307440"/>
    </source>
</evidence>
<name>A0A5C3KE98_COPMA</name>
<sequence length="281" mass="31711">MTAWASRLSISEVTDRVSLESFLPLFALLINSTRLDNGRHKIEQAPNPNPDGFVEFPDGYKASPILLGEPYPMEILARNLTQWWPTAKSDVLRLSTYKWFVYEGYLLPALVASCFALLAEMYTADAGSNGDKRRTRLKYLSSPISDFGIRDDEEIILDCGLFPFNFRTLYAMLDPYVKHGLPSGVDAVPAFTVARELRKNAPRLHHEKERFSVLRDVDLQRSIQHYGLFIEHGKGPILGSLVGFMNRVAGVGSFPIDKKLTVEWAYMLCGILRPNLAIENI</sequence>